<dbReference type="Pfam" id="PF06541">
    <property type="entry name" value="ABC_trans_CmpB"/>
    <property type="match status" value="1"/>
</dbReference>
<sequence>MAMQQFQVSVLEQQFAVWILYFFAYAFVGWLWESSYVSVRKRRWTNSGFLIGPVVPVYGFSMMAVLAVIEPFENNVVVLYVLSALLITVIEYVTSWLMEKLFHARWWDYSQIPLNLNGRVALPISLFWGFGVVVIVKWIHPLISQVVLHLSTTYGLFAGIVLIAILMFDCGFTVANAMAFGAATKRIGDTIEAKKMELRERLADESTKLDQDRNWLEAYQNSSDETRRGLRLNYVQRRLLRSFPTLKLKETNTPANDIVKMMELLHKKQK</sequence>
<dbReference type="STRING" id="1423813.FC26_GL000121"/>
<organism evidence="2 3">
    <name type="scientific">Paucilactobacillus vaccinostercus DSM 20634</name>
    <dbReference type="NCBI Taxonomy" id="1423813"/>
    <lineage>
        <taxon>Bacteria</taxon>
        <taxon>Bacillati</taxon>
        <taxon>Bacillota</taxon>
        <taxon>Bacilli</taxon>
        <taxon>Lactobacillales</taxon>
        <taxon>Lactobacillaceae</taxon>
        <taxon>Paucilactobacillus</taxon>
    </lineage>
</organism>
<dbReference type="EMBL" id="AYYY01000057">
    <property type="protein sequence ID" value="KRM60952.1"/>
    <property type="molecule type" value="Genomic_DNA"/>
</dbReference>
<feature type="transmembrane region" description="Helical" evidence="1">
    <location>
        <begin position="44"/>
        <end position="69"/>
    </location>
</feature>
<reference evidence="2 3" key="1">
    <citation type="journal article" date="2015" name="Genome Announc.">
        <title>Expanding the biotechnology potential of lactobacilli through comparative genomics of 213 strains and associated genera.</title>
        <authorList>
            <person name="Sun Z."/>
            <person name="Harris H.M."/>
            <person name="McCann A."/>
            <person name="Guo C."/>
            <person name="Argimon S."/>
            <person name="Zhang W."/>
            <person name="Yang X."/>
            <person name="Jeffery I.B."/>
            <person name="Cooney J.C."/>
            <person name="Kagawa T.F."/>
            <person name="Liu W."/>
            <person name="Song Y."/>
            <person name="Salvetti E."/>
            <person name="Wrobel A."/>
            <person name="Rasinkangas P."/>
            <person name="Parkhill J."/>
            <person name="Rea M.C."/>
            <person name="O'Sullivan O."/>
            <person name="Ritari J."/>
            <person name="Douillard F.P."/>
            <person name="Paul Ross R."/>
            <person name="Yang R."/>
            <person name="Briner A.E."/>
            <person name="Felis G.E."/>
            <person name="de Vos W.M."/>
            <person name="Barrangou R."/>
            <person name="Klaenhammer T.R."/>
            <person name="Caufield P.W."/>
            <person name="Cui Y."/>
            <person name="Zhang H."/>
            <person name="O'Toole P.W."/>
        </authorList>
    </citation>
    <scope>NUCLEOTIDE SEQUENCE [LARGE SCALE GENOMIC DNA]</scope>
    <source>
        <strain evidence="2 3">DSM 20634</strain>
    </source>
</reference>
<feature type="transmembrane region" description="Helical" evidence="1">
    <location>
        <begin position="120"/>
        <end position="140"/>
    </location>
</feature>
<comment type="caution">
    <text evidence="2">The sequence shown here is derived from an EMBL/GenBank/DDBJ whole genome shotgun (WGS) entry which is preliminary data.</text>
</comment>
<feature type="transmembrane region" description="Helical" evidence="1">
    <location>
        <begin position="146"/>
        <end position="168"/>
    </location>
</feature>
<evidence type="ECO:0000313" key="2">
    <source>
        <dbReference type="EMBL" id="KRM60952.1"/>
    </source>
</evidence>
<dbReference type="InterPro" id="IPR010540">
    <property type="entry name" value="CmpB_TMEM229"/>
</dbReference>
<keyword evidence="1" id="KW-1133">Transmembrane helix</keyword>
<evidence type="ECO:0008006" key="4">
    <source>
        <dbReference type="Google" id="ProtNLM"/>
    </source>
</evidence>
<dbReference type="AlphaFoldDB" id="A0A0R2A1L3"/>
<evidence type="ECO:0000313" key="3">
    <source>
        <dbReference type="Proteomes" id="UP000051733"/>
    </source>
</evidence>
<feature type="transmembrane region" description="Helical" evidence="1">
    <location>
        <begin position="75"/>
        <end position="99"/>
    </location>
</feature>
<feature type="transmembrane region" description="Helical" evidence="1">
    <location>
        <begin position="15"/>
        <end position="32"/>
    </location>
</feature>
<proteinExistence type="predicted"/>
<dbReference type="PATRIC" id="fig|1423813.3.peg.128"/>
<gene>
    <name evidence="2" type="ORF">FC26_GL000121</name>
</gene>
<keyword evidence="3" id="KW-1185">Reference proteome</keyword>
<name>A0A0R2A1L3_9LACO</name>
<keyword evidence="1" id="KW-0812">Transmembrane</keyword>
<protein>
    <recommendedName>
        <fullName evidence="4">ABC transporter permease</fullName>
    </recommendedName>
</protein>
<dbReference type="Proteomes" id="UP000051733">
    <property type="component" value="Unassembled WGS sequence"/>
</dbReference>
<keyword evidence="1" id="KW-0472">Membrane</keyword>
<accession>A0A0R2A1L3</accession>
<evidence type="ECO:0000256" key="1">
    <source>
        <dbReference type="SAM" id="Phobius"/>
    </source>
</evidence>